<dbReference type="EMBL" id="JAOAMV010000001">
    <property type="protein sequence ID" value="MCT2557561.1"/>
    <property type="molecule type" value="Genomic_DNA"/>
</dbReference>
<dbReference type="GO" id="GO:0035438">
    <property type="term" value="F:cyclic-di-GMP binding"/>
    <property type="evidence" value="ECO:0007669"/>
    <property type="project" value="InterPro"/>
</dbReference>
<dbReference type="SUPFAM" id="SSF141371">
    <property type="entry name" value="PilZ domain-like"/>
    <property type="match status" value="1"/>
</dbReference>
<feature type="compositionally biased region" description="Basic and acidic residues" evidence="1">
    <location>
        <begin position="1"/>
        <end position="10"/>
    </location>
</feature>
<protein>
    <submittedName>
        <fullName evidence="3">PilZ domain-containing protein</fullName>
    </submittedName>
</protein>
<reference evidence="3" key="1">
    <citation type="submission" date="2022-09" db="EMBL/GenBank/DDBJ databases">
        <title>The genome sequence of Tsuneonella sp. YG55.</title>
        <authorList>
            <person name="Liu Y."/>
        </authorList>
    </citation>
    <scope>NUCLEOTIDE SEQUENCE</scope>
    <source>
        <strain evidence="3">YG55</strain>
    </source>
</reference>
<evidence type="ECO:0000256" key="1">
    <source>
        <dbReference type="SAM" id="MobiDB-lite"/>
    </source>
</evidence>
<dbReference type="Pfam" id="PF07238">
    <property type="entry name" value="PilZ"/>
    <property type="match status" value="1"/>
</dbReference>
<dbReference type="InterPro" id="IPR009875">
    <property type="entry name" value="PilZ_domain"/>
</dbReference>
<comment type="caution">
    <text evidence="3">The sequence shown here is derived from an EMBL/GenBank/DDBJ whole genome shotgun (WGS) entry which is preliminary data.</text>
</comment>
<evidence type="ECO:0000313" key="3">
    <source>
        <dbReference type="EMBL" id="MCT2557561.1"/>
    </source>
</evidence>
<evidence type="ECO:0000313" key="4">
    <source>
        <dbReference type="Proteomes" id="UP001142648"/>
    </source>
</evidence>
<gene>
    <name evidence="3" type="ORF">N0B51_01060</name>
</gene>
<accession>A0A9X2W036</accession>
<feature type="domain" description="PilZ" evidence="2">
    <location>
        <begin position="18"/>
        <end position="95"/>
    </location>
</feature>
<keyword evidence="4" id="KW-1185">Reference proteome</keyword>
<proteinExistence type="predicted"/>
<evidence type="ECO:0000259" key="2">
    <source>
        <dbReference type="Pfam" id="PF07238"/>
    </source>
</evidence>
<organism evidence="3 4">
    <name type="scientific">Tsuneonella litorea</name>
    <dbReference type="NCBI Taxonomy" id="2976475"/>
    <lineage>
        <taxon>Bacteria</taxon>
        <taxon>Pseudomonadati</taxon>
        <taxon>Pseudomonadota</taxon>
        <taxon>Alphaproteobacteria</taxon>
        <taxon>Sphingomonadales</taxon>
        <taxon>Erythrobacteraceae</taxon>
        <taxon>Tsuneonella</taxon>
    </lineage>
</organism>
<dbReference type="Proteomes" id="UP001142648">
    <property type="component" value="Unassembled WGS sequence"/>
</dbReference>
<name>A0A9X2W036_9SPHN</name>
<dbReference type="AlphaFoldDB" id="A0A9X2W036"/>
<dbReference type="RefSeq" id="WP_259960336.1">
    <property type="nucleotide sequence ID" value="NZ_JAOAMV010000001.1"/>
</dbReference>
<sequence length="146" mass="15013">MHAGQDEPLKGEPGQACDRRGDARIESGASAIARIPASPHRVTLIDVSRTGCRIRVGGLAVPVGATVTLDFGPDRRLSGQVVWAQPRTAGIRFDEALPGSLAAALGIEPAVGVVVDAGPASSAGPVAQGQMCRLPHWLRVVLGRAA</sequence>
<feature type="region of interest" description="Disordered" evidence="1">
    <location>
        <begin position="1"/>
        <end position="21"/>
    </location>
</feature>
<dbReference type="Gene3D" id="2.40.10.220">
    <property type="entry name" value="predicted glycosyltransferase like domains"/>
    <property type="match status" value="1"/>
</dbReference>